<dbReference type="EMBL" id="MLAK01000661">
    <property type="protein sequence ID" value="OHT08663.1"/>
    <property type="molecule type" value="Genomic_DNA"/>
</dbReference>
<reference evidence="2" key="1">
    <citation type="submission" date="2016-10" db="EMBL/GenBank/DDBJ databases">
        <authorList>
            <person name="Benchimol M."/>
            <person name="Almeida L.G."/>
            <person name="Vasconcelos A.T."/>
            <person name="Perreira-Neves A."/>
            <person name="Rosa I.A."/>
            <person name="Tasca T."/>
            <person name="Bogo M.R."/>
            <person name="de Souza W."/>
        </authorList>
    </citation>
    <scope>NUCLEOTIDE SEQUENCE [LARGE SCALE GENOMIC DNA]</scope>
    <source>
        <strain evidence="2">K</strain>
    </source>
</reference>
<accession>A0A1J4KB73</accession>
<keyword evidence="3" id="KW-1185">Reference proteome</keyword>
<dbReference type="AlphaFoldDB" id="A0A1J4KB73"/>
<dbReference type="VEuPathDB" id="TrichDB:TRFO_22749"/>
<keyword evidence="1" id="KW-0732">Signal</keyword>
<organism evidence="2 3">
    <name type="scientific">Tritrichomonas foetus</name>
    <dbReference type="NCBI Taxonomy" id="1144522"/>
    <lineage>
        <taxon>Eukaryota</taxon>
        <taxon>Metamonada</taxon>
        <taxon>Parabasalia</taxon>
        <taxon>Tritrichomonadida</taxon>
        <taxon>Tritrichomonadidae</taxon>
        <taxon>Tritrichomonas</taxon>
    </lineage>
</organism>
<evidence type="ECO:0000313" key="2">
    <source>
        <dbReference type="EMBL" id="OHT08663.1"/>
    </source>
</evidence>
<name>A0A1J4KB73_9EUKA</name>
<dbReference type="Proteomes" id="UP000179807">
    <property type="component" value="Unassembled WGS sequence"/>
</dbReference>
<sequence>MLLFLFSFLLFQQYDFESNETLPQILEKNVYTAILFYAGDHSLFRNFFSVLNRVYNRHKDILTVSCYNTRRNSSEIEKIPITQNPEIALFKNGEYAGSYYGDWTEKRISSFISDFINDNNAPEHLTTINQVREFQDIKPTNVIFFGEVQSQLAYLIRGFFENMPKVPIAYVPDISIAHSLGITVNPIAQLNHPLDETSILFEQFSDEKLKNRITPIIKPLYQNQIVGNSMKNQWTLVSLVNKENNLHRHIVADIVKHCYSVFGDQINYESCDFFDCDKYTYYSGVTNTSNPVFFAMKQYHYKNSGDPIFYKGKVSRVNIRKWMRSIISTHKKTDLIANRLNIEPIPMISSADFIDIVKENTTDSLILIGDPASDNEYVKQMQLLYQIKDIFKETSTVKVFSLNTARYKTTGLPLPPLNKICTILYPAMNEVTPIIIPPVFDLRASVEHLIYHMKSRLSESTKEDVRKILPNAVFIESE</sequence>
<feature type="chain" id="PRO_5012272460" description="Thioredoxin domain-containing protein" evidence="1">
    <location>
        <begin position="17"/>
        <end position="478"/>
    </location>
</feature>
<comment type="caution">
    <text evidence="2">The sequence shown here is derived from an EMBL/GenBank/DDBJ whole genome shotgun (WGS) entry which is preliminary data.</text>
</comment>
<dbReference type="SUPFAM" id="SSF52833">
    <property type="entry name" value="Thioredoxin-like"/>
    <property type="match status" value="1"/>
</dbReference>
<dbReference type="GeneID" id="94837444"/>
<evidence type="ECO:0008006" key="4">
    <source>
        <dbReference type="Google" id="ProtNLM"/>
    </source>
</evidence>
<dbReference type="Gene3D" id="3.40.30.10">
    <property type="entry name" value="Glutaredoxin"/>
    <property type="match status" value="1"/>
</dbReference>
<evidence type="ECO:0000256" key="1">
    <source>
        <dbReference type="SAM" id="SignalP"/>
    </source>
</evidence>
<evidence type="ECO:0000313" key="3">
    <source>
        <dbReference type="Proteomes" id="UP000179807"/>
    </source>
</evidence>
<proteinExistence type="predicted"/>
<dbReference type="RefSeq" id="XP_068361799.1">
    <property type="nucleotide sequence ID" value="XM_068502740.1"/>
</dbReference>
<dbReference type="InterPro" id="IPR036249">
    <property type="entry name" value="Thioredoxin-like_sf"/>
</dbReference>
<protein>
    <recommendedName>
        <fullName evidence="4">Thioredoxin domain-containing protein</fullName>
    </recommendedName>
</protein>
<feature type="signal peptide" evidence="1">
    <location>
        <begin position="1"/>
        <end position="16"/>
    </location>
</feature>
<gene>
    <name evidence="2" type="ORF">TRFO_22749</name>
</gene>